<dbReference type="InterPro" id="IPR051052">
    <property type="entry name" value="Diverse_substrate_MTase"/>
</dbReference>
<dbReference type="Gene3D" id="3.40.50.150">
    <property type="entry name" value="Vaccinia Virus protein VP39"/>
    <property type="match status" value="1"/>
</dbReference>
<dbReference type="PANTHER" id="PTHR44942">
    <property type="entry name" value="METHYLTRANSF_11 DOMAIN-CONTAINING PROTEIN"/>
    <property type="match status" value="1"/>
</dbReference>
<accession>A0A4Y9SB12</accession>
<keyword evidence="6" id="KW-1185">Reference proteome</keyword>
<gene>
    <name evidence="5" type="ORF">E4L96_12055</name>
</gene>
<sequence length="402" mass="44548">MVVFSVSTISPGAAPSRAATWARGPWWLASSVARPGSAAASVSAVDSICWRVRGSEPAAPLFSQVRPGWNAKRAATACQSTRSMIGLLRCDDGLSVGRSCAKERPIASRWRPRRHCATARGVFVGWRRVGWRQRERRGCATLVRIVQPREMTMSQAQQTFAQQSGQYALARPRYPQALYDWILSQCPGRAAAWDCATGNGQAAVGLAPHFGMVQATDLSAEQVRAGLRAPNVFYSAQPAEATAFADHTFDLITVAQALHWFDTARFWPEVRRVARPGALFCAWGYSWFECESEVAAEFALPLRALLEPFWAPNNRILWNGYRNEDIAFPYARLPAPPFVIEARWTIEEMIAYVQTWSAYKLARQDVRVAAELERLCGGARERFAARGTLAARMPLSVVAGRL</sequence>
<dbReference type="Proteomes" id="UP000298438">
    <property type="component" value="Unassembled WGS sequence"/>
</dbReference>
<dbReference type="CDD" id="cd02440">
    <property type="entry name" value="AdoMet_MTases"/>
    <property type="match status" value="1"/>
</dbReference>
<proteinExistence type="inferred from homology"/>
<evidence type="ECO:0000256" key="1">
    <source>
        <dbReference type="ARBA" id="ARBA00008361"/>
    </source>
</evidence>
<dbReference type="PANTHER" id="PTHR44942:SF4">
    <property type="entry name" value="METHYLTRANSFERASE TYPE 11 DOMAIN-CONTAINING PROTEIN"/>
    <property type="match status" value="1"/>
</dbReference>
<protein>
    <submittedName>
        <fullName evidence="5">Class I SAM-dependent methyltransferase</fullName>
    </submittedName>
</protein>
<reference evidence="5 6" key="1">
    <citation type="submission" date="2019-03" db="EMBL/GenBank/DDBJ databases">
        <title>Draft Genome Sequence of Massilia arenosa sp. nov., a Novel Massilia Species Isolated from a Sandy-loam Maize Soil.</title>
        <authorList>
            <person name="Raths R."/>
            <person name="Peta V."/>
            <person name="Bucking H."/>
        </authorList>
    </citation>
    <scope>NUCLEOTIDE SEQUENCE [LARGE SCALE GENOMIC DNA]</scope>
    <source>
        <strain evidence="5 6">MC02</strain>
    </source>
</reference>
<dbReference type="InterPro" id="IPR013216">
    <property type="entry name" value="Methyltransf_11"/>
</dbReference>
<evidence type="ECO:0000313" key="6">
    <source>
        <dbReference type="Proteomes" id="UP000298438"/>
    </source>
</evidence>
<keyword evidence="2 5" id="KW-0489">Methyltransferase</keyword>
<organism evidence="5 6">
    <name type="scientific">Zemynaea arenosa</name>
    <dbReference type="NCBI Taxonomy" id="2561931"/>
    <lineage>
        <taxon>Bacteria</taxon>
        <taxon>Pseudomonadati</taxon>
        <taxon>Pseudomonadota</taxon>
        <taxon>Betaproteobacteria</taxon>
        <taxon>Burkholderiales</taxon>
        <taxon>Oxalobacteraceae</taxon>
        <taxon>Telluria group</taxon>
        <taxon>Zemynaea</taxon>
    </lineage>
</organism>
<comment type="caution">
    <text evidence="5">The sequence shown here is derived from an EMBL/GenBank/DDBJ whole genome shotgun (WGS) entry which is preliminary data.</text>
</comment>
<keyword evidence="3 5" id="KW-0808">Transferase</keyword>
<comment type="similarity">
    <text evidence="1">Belongs to the methyltransferase superfamily.</text>
</comment>
<dbReference type="Pfam" id="PF08241">
    <property type="entry name" value="Methyltransf_11"/>
    <property type="match status" value="1"/>
</dbReference>
<evidence type="ECO:0000256" key="2">
    <source>
        <dbReference type="ARBA" id="ARBA00022603"/>
    </source>
</evidence>
<name>A0A4Y9SB12_9BURK</name>
<evidence type="ECO:0000259" key="4">
    <source>
        <dbReference type="Pfam" id="PF08241"/>
    </source>
</evidence>
<dbReference type="EMBL" id="SPVF01000149">
    <property type="protein sequence ID" value="TFW19272.1"/>
    <property type="molecule type" value="Genomic_DNA"/>
</dbReference>
<dbReference type="GO" id="GO:0008757">
    <property type="term" value="F:S-adenosylmethionine-dependent methyltransferase activity"/>
    <property type="evidence" value="ECO:0007669"/>
    <property type="project" value="InterPro"/>
</dbReference>
<feature type="domain" description="Methyltransferase type 11" evidence="4">
    <location>
        <begin position="194"/>
        <end position="281"/>
    </location>
</feature>
<dbReference type="AlphaFoldDB" id="A0A4Y9SB12"/>
<dbReference type="OrthoDB" id="9797252at2"/>
<dbReference type="SUPFAM" id="SSF53335">
    <property type="entry name" value="S-adenosyl-L-methionine-dependent methyltransferases"/>
    <property type="match status" value="1"/>
</dbReference>
<dbReference type="InterPro" id="IPR029063">
    <property type="entry name" value="SAM-dependent_MTases_sf"/>
</dbReference>
<dbReference type="GO" id="GO:0032259">
    <property type="term" value="P:methylation"/>
    <property type="evidence" value="ECO:0007669"/>
    <property type="project" value="UniProtKB-KW"/>
</dbReference>
<evidence type="ECO:0000313" key="5">
    <source>
        <dbReference type="EMBL" id="TFW19272.1"/>
    </source>
</evidence>
<evidence type="ECO:0000256" key="3">
    <source>
        <dbReference type="ARBA" id="ARBA00022679"/>
    </source>
</evidence>